<evidence type="ECO:0000313" key="4">
    <source>
        <dbReference type="Proteomes" id="UP000054282"/>
    </source>
</evidence>
<reference evidence="4" key="1">
    <citation type="submission" date="2006-09" db="EMBL/GenBank/DDBJ databases">
        <title>Annotation of Plasmodium falciparum Dd2.</title>
        <authorList>
            <consortium name="The Broad Institute Genome Sequencing Platform"/>
            <person name="Volkman S.K."/>
            <person name="Neafsey D.E."/>
            <person name="Dash A.P."/>
            <person name="Chitnis C.E."/>
            <person name="Hartl D.L."/>
            <person name="Young S.K."/>
            <person name="Zeng Q."/>
            <person name="Koehrsen M."/>
            <person name="Alvarado L."/>
            <person name="Berlin A."/>
            <person name="Borenstein D."/>
            <person name="Chapman S.B."/>
            <person name="Chen Z."/>
            <person name="Engels R."/>
            <person name="Freedman E."/>
            <person name="Gellesch M."/>
            <person name="Goldberg J."/>
            <person name="Griggs A."/>
            <person name="Gujja S."/>
            <person name="Heilman E.R."/>
            <person name="Heiman D.I."/>
            <person name="Howarth C."/>
            <person name="Jen D."/>
            <person name="Larson L."/>
            <person name="Mehta T."/>
            <person name="Neiman D."/>
            <person name="Park D."/>
            <person name="Pearson M."/>
            <person name="Roberts A."/>
            <person name="Saif S."/>
            <person name="Shea T."/>
            <person name="Shenoy N."/>
            <person name="Sisk P."/>
            <person name="Stolte C."/>
            <person name="Sykes S."/>
            <person name="Walk T."/>
            <person name="White J."/>
            <person name="Yandava C."/>
            <person name="Haas B."/>
            <person name="Henn M.R."/>
            <person name="Nusbaum C."/>
            <person name="Birren B."/>
        </authorList>
    </citation>
    <scope>NUCLEOTIDE SEQUENCE [LARGE SCALE GENOMIC DNA]</scope>
</reference>
<proteinExistence type="predicted"/>
<feature type="transmembrane region" description="Helical" evidence="2">
    <location>
        <begin position="296"/>
        <end position="321"/>
    </location>
</feature>
<dbReference type="EMBL" id="DS016316">
    <property type="protein sequence ID" value="KOB86532.1"/>
    <property type="molecule type" value="Genomic_DNA"/>
</dbReference>
<reference evidence="4" key="2">
    <citation type="submission" date="2006-09" db="EMBL/GenBank/DDBJ databases">
        <title>The genome sequence of Plasmodium falciparum Dd2.</title>
        <authorList>
            <consortium name="The Broad Institute Genome Sequencing Platform"/>
            <person name="Birren B."/>
            <person name="Lander E."/>
            <person name="Galagan J."/>
            <person name="Nusbaum C."/>
            <person name="Devon K."/>
            <person name="Henn M."/>
            <person name="Jaffe D."/>
            <person name="Butler J."/>
            <person name="Alvarez P."/>
            <person name="Gnerre S."/>
            <person name="Grabherr M."/>
            <person name="Kleber M."/>
            <person name="Mauceli E."/>
            <person name="Brockman W."/>
            <person name="MacCallum I.A."/>
            <person name="Rounsley S."/>
            <person name="Young S."/>
            <person name="LaButti K."/>
            <person name="Pushparaj V."/>
            <person name="DeCaprio D."/>
            <person name="Crawford M."/>
            <person name="Koehrsen M."/>
            <person name="Engels R."/>
            <person name="Montgomery P."/>
            <person name="Pearson M."/>
            <person name="Howarth C."/>
            <person name="Larson L."/>
            <person name="Luoma S."/>
            <person name="White J."/>
            <person name="Kodira C."/>
            <person name="Zeng Q."/>
            <person name="O'Leary S."/>
            <person name="Yandava C."/>
            <person name="Alvarado L."/>
            <person name="Wirth D."/>
            <person name="Volkman S."/>
            <person name="Hartl D."/>
        </authorList>
    </citation>
    <scope>NUCLEOTIDE SEQUENCE [LARGE SCALE GENOMIC DNA]</scope>
</reference>
<organism evidence="3 4">
    <name type="scientific">Plasmodium falciparum (isolate Dd2)</name>
    <dbReference type="NCBI Taxonomy" id="57267"/>
    <lineage>
        <taxon>Eukaryota</taxon>
        <taxon>Sar</taxon>
        <taxon>Alveolata</taxon>
        <taxon>Apicomplexa</taxon>
        <taxon>Aconoidasida</taxon>
        <taxon>Haemosporida</taxon>
        <taxon>Plasmodiidae</taxon>
        <taxon>Plasmodium</taxon>
        <taxon>Plasmodium (Laverania)</taxon>
    </lineage>
</organism>
<feature type="coiled-coil region" evidence="1">
    <location>
        <begin position="69"/>
        <end position="100"/>
    </location>
</feature>
<keyword evidence="2" id="KW-0812">Transmembrane</keyword>
<keyword evidence="2" id="KW-1133">Transmembrane helix</keyword>
<gene>
    <name evidence="3" type="ORF">PFDG_02025</name>
</gene>
<dbReference type="NCBIfam" id="TIGR01477">
    <property type="entry name" value="RIFIN"/>
    <property type="match status" value="1"/>
</dbReference>
<evidence type="ECO:0000256" key="2">
    <source>
        <dbReference type="SAM" id="Phobius"/>
    </source>
</evidence>
<dbReference type="VEuPathDB" id="PlasmoDB:PfDd2_070035300"/>
<dbReference type="AlphaFoldDB" id="A0A0L7M105"/>
<protein>
    <recommendedName>
        <fullName evidence="5">Rifin</fullName>
    </recommendedName>
</protein>
<evidence type="ECO:0000256" key="1">
    <source>
        <dbReference type="SAM" id="Coils"/>
    </source>
</evidence>
<dbReference type="Proteomes" id="UP000054282">
    <property type="component" value="Unassembled WGS sequence"/>
</dbReference>
<dbReference type="Pfam" id="PF02009">
    <property type="entry name" value="RIFIN"/>
    <property type="match status" value="1"/>
</dbReference>
<evidence type="ECO:0000313" key="3">
    <source>
        <dbReference type="EMBL" id="KOB86532.1"/>
    </source>
</evidence>
<keyword evidence="1" id="KW-0175">Coiled coil</keyword>
<evidence type="ECO:0008006" key="5">
    <source>
        <dbReference type="Google" id="ProtNLM"/>
    </source>
</evidence>
<keyword evidence="2" id="KW-0472">Membrane</keyword>
<dbReference type="InterPro" id="IPR006373">
    <property type="entry name" value="VSA_Rifin"/>
</dbReference>
<dbReference type="KEGG" id="pfd:PFDG_02025"/>
<accession>A0A0L7M105</accession>
<sequence>MKVHYINILLLAIPLNILEHNKRNHNSTIYHTSNTKPIKPYRSLCECELYAPSNYEYNTEMNDALKEFNDRIAQRFEEYNERMQEKRKQCKEKFEKDIQKIILKDKIEKELKEKIATLETNINPNDIPTCVCEKSVEDKTENFCLQCGYGLGSVAPSVGLIGSVAVNVWKTGALLAAAQTGTEAGIDKAIEVVISKYGVNKLYGVALEKSITSNNFKNVMFYIQAIQHRYNTMVCSAEPIDDIGPLCFLKDSLNDDVLFTKSISASAQKVVADATENATLVTKAEVSAAEATSVNLYYAIAYSVIAILIIILVMVIIYLILRYRRKKKMKKKHLYIKLLKE</sequence>
<name>A0A0L7M105_PLAF4</name>
<dbReference type="OMA" id="HRYNNIV"/>